<keyword evidence="1" id="KW-0732">Signal</keyword>
<dbReference type="EMBL" id="FOGN01000001">
    <property type="protein sequence ID" value="SER51767.1"/>
    <property type="molecule type" value="Genomic_DNA"/>
</dbReference>
<name>A0A031MGB5_9GAMM</name>
<sequence>MLCLAAILLPVGLPALAATPESPQRIVSLDLCMDWALAHHADPARVAALSPMHLRYPIHWIDARWPAHDGSLEQVVSLQPDLVLAGQYSALLLRERLRTLNYRVEVLPLPTTLGQVESYERQLLALIGRNPDLAQPAPVRHTPQPDAKRLLLLGSNGIGTGRDTFEHQIIEQAGWRNYLTDSGHVQLDLEQIASDPPDAILFAAPEHQALANRFAEHPVLRRSIPADGWLTTDYWRWQCPGPWTWDLIRQLNQWLD</sequence>
<organism evidence="2 5">
    <name type="scientific">Halopseudomonas bauzanensis</name>
    <dbReference type="NCBI Taxonomy" id="653930"/>
    <lineage>
        <taxon>Bacteria</taxon>
        <taxon>Pseudomonadati</taxon>
        <taxon>Pseudomonadota</taxon>
        <taxon>Gammaproteobacteria</taxon>
        <taxon>Pseudomonadales</taxon>
        <taxon>Pseudomonadaceae</taxon>
        <taxon>Halopseudomonas</taxon>
    </lineage>
</organism>
<reference evidence="4 5" key="1">
    <citation type="submission" date="2016-10" db="EMBL/GenBank/DDBJ databases">
        <authorList>
            <person name="de Groot N.N."/>
        </authorList>
    </citation>
    <scope>NUCLEOTIDE SEQUENCE [LARGE SCALE GENOMIC DNA]</scope>
    <source>
        <strain evidence="3 4">CGMCC 1.9095</strain>
        <strain evidence="2 5">DSM 22558</strain>
    </source>
</reference>
<evidence type="ECO:0000313" key="3">
    <source>
        <dbReference type="EMBL" id="SFL71006.1"/>
    </source>
</evidence>
<evidence type="ECO:0000313" key="2">
    <source>
        <dbReference type="EMBL" id="SER51767.1"/>
    </source>
</evidence>
<feature type="chain" id="PRO_5010401338" evidence="1">
    <location>
        <begin position="18"/>
        <end position="256"/>
    </location>
</feature>
<dbReference type="SUPFAM" id="SSF53807">
    <property type="entry name" value="Helical backbone' metal receptor"/>
    <property type="match status" value="1"/>
</dbReference>
<evidence type="ECO:0000256" key="1">
    <source>
        <dbReference type="SAM" id="SignalP"/>
    </source>
</evidence>
<dbReference type="STRING" id="653930.SAMN05216589_0789"/>
<evidence type="ECO:0000313" key="4">
    <source>
        <dbReference type="Proteomes" id="UP000186599"/>
    </source>
</evidence>
<gene>
    <name evidence="3" type="ORF">SAMN04487855_0836</name>
    <name evidence="2" type="ORF">SAMN05216589_0789</name>
</gene>
<accession>A0A031MGB5</accession>
<keyword evidence="4" id="KW-1185">Reference proteome</keyword>
<dbReference type="Gene3D" id="3.40.50.1980">
    <property type="entry name" value="Nitrogenase molybdenum iron protein domain"/>
    <property type="match status" value="2"/>
</dbReference>
<dbReference type="CDD" id="cd00636">
    <property type="entry name" value="TroA-like"/>
    <property type="match status" value="1"/>
</dbReference>
<proteinExistence type="predicted"/>
<protein>
    <submittedName>
        <fullName evidence="2">Iron complex transport system substrate-binding protein</fullName>
    </submittedName>
</protein>
<dbReference type="Proteomes" id="UP000186599">
    <property type="component" value="Unassembled WGS sequence"/>
</dbReference>
<dbReference type="EMBL" id="FOUA01000001">
    <property type="protein sequence ID" value="SFL71006.1"/>
    <property type="molecule type" value="Genomic_DNA"/>
</dbReference>
<dbReference type="AlphaFoldDB" id="A0A031MGB5"/>
<dbReference type="Proteomes" id="UP000186904">
    <property type="component" value="Unassembled WGS sequence"/>
</dbReference>
<feature type="signal peptide" evidence="1">
    <location>
        <begin position="1"/>
        <end position="17"/>
    </location>
</feature>
<evidence type="ECO:0000313" key="5">
    <source>
        <dbReference type="Proteomes" id="UP000186904"/>
    </source>
</evidence>